<evidence type="ECO:0000313" key="2">
    <source>
        <dbReference type="Proteomes" id="UP000694892"/>
    </source>
</evidence>
<name>A0A974D8R2_XENLA</name>
<organism evidence="1 2">
    <name type="scientific">Xenopus laevis</name>
    <name type="common">African clawed frog</name>
    <dbReference type="NCBI Taxonomy" id="8355"/>
    <lineage>
        <taxon>Eukaryota</taxon>
        <taxon>Metazoa</taxon>
        <taxon>Chordata</taxon>
        <taxon>Craniata</taxon>
        <taxon>Vertebrata</taxon>
        <taxon>Euteleostomi</taxon>
        <taxon>Amphibia</taxon>
        <taxon>Batrachia</taxon>
        <taxon>Anura</taxon>
        <taxon>Pipoidea</taxon>
        <taxon>Pipidae</taxon>
        <taxon>Xenopodinae</taxon>
        <taxon>Xenopus</taxon>
        <taxon>Xenopus</taxon>
    </lineage>
</organism>
<gene>
    <name evidence="1" type="ORF">XELAEV_18021291mg</name>
</gene>
<reference evidence="2" key="1">
    <citation type="journal article" date="2016" name="Nature">
        <title>Genome evolution in the allotetraploid frog Xenopus laevis.</title>
        <authorList>
            <person name="Session A.M."/>
            <person name="Uno Y."/>
            <person name="Kwon T."/>
            <person name="Chapman J.A."/>
            <person name="Toyoda A."/>
            <person name="Takahashi S."/>
            <person name="Fukui A."/>
            <person name="Hikosaka A."/>
            <person name="Suzuki A."/>
            <person name="Kondo M."/>
            <person name="van Heeringen S.J."/>
            <person name="Quigley I."/>
            <person name="Heinz S."/>
            <person name="Ogino H."/>
            <person name="Ochi H."/>
            <person name="Hellsten U."/>
            <person name="Lyons J.B."/>
            <person name="Simakov O."/>
            <person name="Putnam N."/>
            <person name="Stites J."/>
            <person name="Kuroki Y."/>
            <person name="Tanaka T."/>
            <person name="Michiue T."/>
            <person name="Watanabe M."/>
            <person name="Bogdanovic O."/>
            <person name="Lister R."/>
            <person name="Georgiou G."/>
            <person name="Paranjpe S.S."/>
            <person name="van Kruijsbergen I."/>
            <person name="Shu S."/>
            <person name="Carlson J."/>
            <person name="Kinoshita T."/>
            <person name="Ohta Y."/>
            <person name="Mawaribuchi S."/>
            <person name="Jenkins J."/>
            <person name="Grimwood J."/>
            <person name="Schmutz J."/>
            <person name="Mitros T."/>
            <person name="Mozaffari S.V."/>
            <person name="Suzuki Y."/>
            <person name="Haramoto Y."/>
            <person name="Yamamoto T.S."/>
            <person name="Takagi C."/>
            <person name="Heald R."/>
            <person name="Miller K."/>
            <person name="Haudenschild C."/>
            <person name="Kitzman J."/>
            <person name="Nakayama T."/>
            <person name="Izutsu Y."/>
            <person name="Robert J."/>
            <person name="Fortriede J."/>
            <person name="Burns K."/>
            <person name="Lotay V."/>
            <person name="Karimi K."/>
            <person name="Yasuoka Y."/>
            <person name="Dichmann D.S."/>
            <person name="Flajnik M.F."/>
            <person name="Houston D.W."/>
            <person name="Shendure J."/>
            <person name="DuPasquier L."/>
            <person name="Vize P.D."/>
            <person name="Zorn A.M."/>
            <person name="Ito M."/>
            <person name="Marcotte E.M."/>
            <person name="Wallingford J.B."/>
            <person name="Ito Y."/>
            <person name="Asashima M."/>
            <person name="Ueno N."/>
            <person name="Matsuda Y."/>
            <person name="Veenstra G.J."/>
            <person name="Fujiyama A."/>
            <person name="Harland R.M."/>
            <person name="Taira M."/>
            <person name="Rokhsar D.S."/>
        </authorList>
    </citation>
    <scope>NUCLEOTIDE SEQUENCE [LARGE SCALE GENOMIC DNA]</scope>
    <source>
        <strain evidence="2">J</strain>
    </source>
</reference>
<protein>
    <submittedName>
        <fullName evidence="1">Uncharacterized protein</fullName>
    </submittedName>
</protein>
<dbReference type="Proteomes" id="UP000694892">
    <property type="component" value="Chromosome 3S"/>
</dbReference>
<proteinExistence type="predicted"/>
<dbReference type="EMBL" id="CM004471">
    <property type="protein sequence ID" value="OCT87594.1"/>
    <property type="molecule type" value="Genomic_DNA"/>
</dbReference>
<evidence type="ECO:0000313" key="1">
    <source>
        <dbReference type="EMBL" id="OCT87594.1"/>
    </source>
</evidence>
<sequence length="159" mass="17577">MCAALAVGLCVGQYILKQPTPGIIWTGPSWQQQVVCTWLCPLYGISVGPALLYLLHWVLVWEAQAVHFAATESHLIWLSVRWLSAWSRLQLLPLFSAARTQRTLYMCPAAGKPTQAFLVPMDVHQRLPIPASSLSQLQGDSALLGTVVRQQLLGGCWEL</sequence>
<accession>A0A974D8R2</accession>
<dbReference type="AlphaFoldDB" id="A0A974D8R2"/>